<dbReference type="EMBL" id="JARKNE010000013">
    <property type="protein sequence ID" value="KAK5772737.1"/>
    <property type="molecule type" value="Genomic_DNA"/>
</dbReference>
<reference evidence="1 2" key="1">
    <citation type="submission" date="2023-03" db="EMBL/GenBank/DDBJ databases">
        <title>WGS of Gossypium arboreum.</title>
        <authorList>
            <person name="Yu D."/>
        </authorList>
    </citation>
    <scope>NUCLEOTIDE SEQUENCE [LARGE SCALE GENOMIC DNA]</scope>
    <source>
        <tissue evidence="1">Leaf</tissue>
    </source>
</reference>
<protein>
    <submittedName>
        <fullName evidence="1">Uncharacterized protein</fullName>
    </submittedName>
</protein>
<proteinExistence type="predicted"/>
<evidence type="ECO:0000313" key="2">
    <source>
        <dbReference type="Proteomes" id="UP001358586"/>
    </source>
</evidence>
<name>A0ABR0MHI3_GOSAR</name>
<comment type="caution">
    <text evidence="1">The sequence shown here is derived from an EMBL/GenBank/DDBJ whole genome shotgun (WGS) entry which is preliminary data.</text>
</comment>
<organism evidence="1 2">
    <name type="scientific">Gossypium arboreum</name>
    <name type="common">Tree cotton</name>
    <name type="synonym">Gossypium nanking</name>
    <dbReference type="NCBI Taxonomy" id="29729"/>
    <lineage>
        <taxon>Eukaryota</taxon>
        <taxon>Viridiplantae</taxon>
        <taxon>Streptophyta</taxon>
        <taxon>Embryophyta</taxon>
        <taxon>Tracheophyta</taxon>
        <taxon>Spermatophyta</taxon>
        <taxon>Magnoliopsida</taxon>
        <taxon>eudicotyledons</taxon>
        <taxon>Gunneridae</taxon>
        <taxon>Pentapetalae</taxon>
        <taxon>rosids</taxon>
        <taxon>malvids</taxon>
        <taxon>Malvales</taxon>
        <taxon>Malvaceae</taxon>
        <taxon>Malvoideae</taxon>
        <taxon>Gossypium</taxon>
    </lineage>
</organism>
<evidence type="ECO:0000313" key="1">
    <source>
        <dbReference type="EMBL" id="KAK5772737.1"/>
    </source>
</evidence>
<accession>A0ABR0MHI3</accession>
<sequence>MLQEISEALTPRKEVVHDVPNLDPDDPRIIVDHLKLDNNNQQEFGTRDHGDKLNMDEAVFDSIDIELDITIRCSR</sequence>
<keyword evidence="2" id="KW-1185">Reference proteome</keyword>
<gene>
    <name evidence="1" type="ORF">PVK06_049031</name>
</gene>
<dbReference type="Proteomes" id="UP001358586">
    <property type="component" value="Chromosome 13"/>
</dbReference>